<dbReference type="PROSITE" id="PS51257">
    <property type="entry name" value="PROKAR_LIPOPROTEIN"/>
    <property type="match status" value="1"/>
</dbReference>
<keyword evidence="1" id="KW-0175">Coiled coil</keyword>
<feature type="region of interest" description="Disordered" evidence="2">
    <location>
        <begin position="361"/>
        <end position="381"/>
    </location>
</feature>
<name>A0A562V3A0_9ACTN</name>
<dbReference type="Pfam" id="PF11887">
    <property type="entry name" value="Mce4_CUP1"/>
    <property type="match status" value="1"/>
</dbReference>
<evidence type="ECO:0000256" key="2">
    <source>
        <dbReference type="SAM" id="MobiDB-lite"/>
    </source>
</evidence>
<evidence type="ECO:0000259" key="5">
    <source>
        <dbReference type="Pfam" id="PF11887"/>
    </source>
</evidence>
<dbReference type="RefSeq" id="WP_244615835.1">
    <property type="nucleotide sequence ID" value="NZ_BAABIJ010000002.1"/>
</dbReference>
<organism evidence="6 7">
    <name type="scientific">Stackebrandtia albiflava</name>
    <dbReference type="NCBI Taxonomy" id="406432"/>
    <lineage>
        <taxon>Bacteria</taxon>
        <taxon>Bacillati</taxon>
        <taxon>Actinomycetota</taxon>
        <taxon>Actinomycetes</taxon>
        <taxon>Glycomycetales</taxon>
        <taxon>Glycomycetaceae</taxon>
        <taxon>Stackebrandtia</taxon>
    </lineage>
</organism>
<dbReference type="PANTHER" id="PTHR33371:SF15">
    <property type="entry name" value="LIPOPROTEIN LPRN"/>
    <property type="match status" value="1"/>
</dbReference>
<reference evidence="6 7" key="1">
    <citation type="journal article" date="2013" name="Stand. Genomic Sci.">
        <title>Genomic Encyclopedia of Type Strains, Phase I: The one thousand microbial genomes (KMG-I) project.</title>
        <authorList>
            <person name="Kyrpides N.C."/>
            <person name="Woyke T."/>
            <person name="Eisen J.A."/>
            <person name="Garrity G."/>
            <person name="Lilburn T.G."/>
            <person name="Beck B.J."/>
            <person name="Whitman W.B."/>
            <person name="Hugenholtz P."/>
            <person name="Klenk H.P."/>
        </authorList>
    </citation>
    <scope>NUCLEOTIDE SEQUENCE [LARGE SCALE GENOMIC DNA]</scope>
    <source>
        <strain evidence="6 7">DSM 45044</strain>
    </source>
</reference>
<dbReference type="InterPro" id="IPR024516">
    <property type="entry name" value="Mce_C"/>
</dbReference>
<dbReference type="Proteomes" id="UP000321617">
    <property type="component" value="Unassembled WGS sequence"/>
</dbReference>
<feature type="signal peptide" evidence="3">
    <location>
        <begin position="1"/>
        <end position="22"/>
    </location>
</feature>
<feature type="compositionally biased region" description="Acidic residues" evidence="2">
    <location>
        <begin position="368"/>
        <end position="381"/>
    </location>
</feature>
<gene>
    <name evidence="6" type="ORF">LX16_3091</name>
</gene>
<dbReference type="NCBIfam" id="TIGR00996">
    <property type="entry name" value="Mtu_fam_mce"/>
    <property type="match status" value="1"/>
</dbReference>
<comment type="caution">
    <text evidence="6">The sequence shown here is derived from an EMBL/GenBank/DDBJ whole genome shotgun (WGS) entry which is preliminary data.</text>
</comment>
<evidence type="ECO:0000313" key="7">
    <source>
        <dbReference type="Proteomes" id="UP000321617"/>
    </source>
</evidence>
<evidence type="ECO:0000256" key="1">
    <source>
        <dbReference type="SAM" id="Coils"/>
    </source>
</evidence>
<feature type="region of interest" description="Disordered" evidence="2">
    <location>
        <begin position="327"/>
        <end position="348"/>
    </location>
</feature>
<feature type="coiled-coil region" evidence="1">
    <location>
        <begin position="184"/>
        <end position="221"/>
    </location>
</feature>
<evidence type="ECO:0000256" key="3">
    <source>
        <dbReference type="SAM" id="SignalP"/>
    </source>
</evidence>
<dbReference type="InterPro" id="IPR003399">
    <property type="entry name" value="Mce/MlaD"/>
</dbReference>
<feature type="chain" id="PRO_5022143032" evidence="3">
    <location>
        <begin position="23"/>
        <end position="381"/>
    </location>
</feature>
<keyword evidence="3" id="KW-0732">Signal</keyword>
<keyword evidence="7" id="KW-1185">Reference proteome</keyword>
<evidence type="ECO:0000259" key="4">
    <source>
        <dbReference type="Pfam" id="PF02470"/>
    </source>
</evidence>
<accession>A0A562V3A0</accession>
<dbReference type="InterPro" id="IPR052336">
    <property type="entry name" value="MlaD_Phospholipid_Transporter"/>
</dbReference>
<protein>
    <submittedName>
        <fullName evidence="6">Phospholipid/cholesterol/gamma-HCH transport system substrate-binding protein</fullName>
    </submittedName>
</protein>
<dbReference type="PANTHER" id="PTHR33371">
    <property type="entry name" value="INTERMEMBRANE PHOSPHOLIPID TRANSPORT SYSTEM BINDING PROTEIN MLAD-RELATED"/>
    <property type="match status" value="1"/>
</dbReference>
<proteinExistence type="predicted"/>
<feature type="domain" description="Mce/MlaD" evidence="4">
    <location>
        <begin position="34"/>
        <end position="110"/>
    </location>
</feature>
<dbReference type="AlphaFoldDB" id="A0A562V3A0"/>
<feature type="domain" description="Mammalian cell entry C-terminal" evidence="5">
    <location>
        <begin position="117"/>
        <end position="276"/>
    </location>
</feature>
<sequence length="381" mass="39478">MNRRRTLTGTLLAVAVALTACSSVPLPGGEGGGGYRVVIRFADVTDLVPYSAVKVDDVTVGQVEEVSLADDWTAEVLVSVNADVALPDNATAALRQTSLLGEKFVELSPPLDHPSDDPLGDGDVIGLDRTDRGAEVEEVLGALALVLQGGGLEQLRTINTELVALMQGREADITDTLGELESFLAALDGQRENIVTALEALERLSADLADQTDTIRDALDAIAPGITVLADQEQLISDGIVALGELGEVGTEVIEGAGDETIAILNDLQPVLENLVAAGDDFPQGLELALSYPFPYNASDAVHDDFVNLHITLDVDVAAILDNVAGDKPTEQVDPDNPESSGDQGIEPVIGGLTELLGIGLAGLTGGTDDESGTGGEGDTE</sequence>
<evidence type="ECO:0000313" key="6">
    <source>
        <dbReference type="EMBL" id="TWJ12335.1"/>
    </source>
</evidence>
<dbReference type="InterPro" id="IPR005693">
    <property type="entry name" value="Mce"/>
</dbReference>
<dbReference type="Pfam" id="PF02470">
    <property type="entry name" value="MlaD"/>
    <property type="match status" value="1"/>
</dbReference>
<dbReference type="EMBL" id="VLLL01000006">
    <property type="protein sequence ID" value="TWJ12335.1"/>
    <property type="molecule type" value="Genomic_DNA"/>
</dbReference>
<dbReference type="GO" id="GO:0005576">
    <property type="term" value="C:extracellular region"/>
    <property type="evidence" value="ECO:0007669"/>
    <property type="project" value="TreeGrafter"/>
</dbReference>